<dbReference type="Gene3D" id="3.10.180.10">
    <property type="entry name" value="2,3-Dihydroxybiphenyl 1,2-Dioxygenase, domain 1"/>
    <property type="match status" value="1"/>
</dbReference>
<dbReference type="EMBL" id="JACJIB010000002">
    <property type="protein sequence ID" value="MBA8911705.1"/>
    <property type="molecule type" value="Genomic_DNA"/>
</dbReference>
<dbReference type="SUPFAM" id="SSF54593">
    <property type="entry name" value="Glyoxalase/Bleomycin resistance protein/Dihydroxybiphenyl dioxygenase"/>
    <property type="match status" value="1"/>
</dbReference>
<evidence type="ECO:0000313" key="1">
    <source>
        <dbReference type="EMBL" id="MBA8911705.1"/>
    </source>
</evidence>
<dbReference type="InterPro" id="IPR029068">
    <property type="entry name" value="Glyas_Bleomycin-R_OHBP_Dase"/>
</dbReference>
<name>A0AA40RZ90_9HYPH</name>
<dbReference type="PANTHER" id="PTHR35006">
    <property type="entry name" value="GLYOXALASE FAMILY PROTEIN (AFU_ORTHOLOGUE AFUA_5G14830)"/>
    <property type="match status" value="1"/>
</dbReference>
<dbReference type="Proteomes" id="UP000543554">
    <property type="component" value="Unassembled WGS sequence"/>
</dbReference>
<accession>A0AA40RZ90</accession>
<comment type="caution">
    <text evidence="1">The sequence shown here is derived from an EMBL/GenBank/DDBJ whole genome shotgun (WGS) entry which is preliminary data.</text>
</comment>
<reference evidence="1 2" key="1">
    <citation type="submission" date="2020-08" db="EMBL/GenBank/DDBJ databases">
        <title>Genomic Encyclopedia of Type Strains, Phase IV (KMG-IV): sequencing the most valuable type-strain genomes for metagenomic binning, comparative biology and taxonomic classification.</title>
        <authorList>
            <person name="Goeker M."/>
        </authorList>
    </citation>
    <scope>NUCLEOTIDE SEQUENCE [LARGE SCALE GENOMIC DNA]</scope>
    <source>
        <strain evidence="1 2">DSM 11490</strain>
    </source>
</reference>
<evidence type="ECO:0008006" key="3">
    <source>
        <dbReference type="Google" id="ProtNLM"/>
    </source>
</evidence>
<protein>
    <recommendedName>
        <fullName evidence="3">VOC domain-containing protein</fullName>
    </recommendedName>
</protein>
<keyword evidence="2" id="KW-1185">Reference proteome</keyword>
<gene>
    <name evidence="1" type="ORF">HNR51_000773</name>
</gene>
<proteinExistence type="predicted"/>
<sequence length="116" mass="12091">MDMIDHMSISPSDIESAQLFHDAALEPLGISTVMEVRPEQSGGYHGIGYGTGGKPFFWLSSDSRRVISNASGGTGIHIAFEAESRAAVDAFVAAAFSEGLPDAALVTRGPACHTAP</sequence>
<dbReference type="AlphaFoldDB" id="A0AA40RZ90"/>
<dbReference type="PANTHER" id="PTHR35006:SF2">
    <property type="entry name" value="GLYOXALASE FAMILY PROTEIN (AFU_ORTHOLOGUE AFUA_5G14830)"/>
    <property type="match status" value="1"/>
</dbReference>
<evidence type="ECO:0000313" key="2">
    <source>
        <dbReference type="Proteomes" id="UP000543554"/>
    </source>
</evidence>
<organism evidence="1 2">
    <name type="scientific">Methylorubrum thiocyanatum</name>
    <dbReference type="NCBI Taxonomy" id="47958"/>
    <lineage>
        <taxon>Bacteria</taxon>
        <taxon>Pseudomonadati</taxon>
        <taxon>Pseudomonadota</taxon>
        <taxon>Alphaproteobacteria</taxon>
        <taxon>Hyphomicrobiales</taxon>
        <taxon>Methylobacteriaceae</taxon>
        <taxon>Methylorubrum</taxon>
    </lineage>
</organism>